<feature type="signal peptide" evidence="1">
    <location>
        <begin position="1"/>
        <end position="21"/>
    </location>
</feature>
<organism evidence="2 3">
    <name type="scientific">Sarocladium strictum</name>
    <name type="common">Black bundle disease fungus</name>
    <name type="synonym">Acremonium strictum</name>
    <dbReference type="NCBI Taxonomy" id="5046"/>
    <lineage>
        <taxon>Eukaryota</taxon>
        <taxon>Fungi</taxon>
        <taxon>Dikarya</taxon>
        <taxon>Ascomycota</taxon>
        <taxon>Pezizomycotina</taxon>
        <taxon>Sordariomycetes</taxon>
        <taxon>Hypocreomycetidae</taxon>
        <taxon>Hypocreales</taxon>
        <taxon>Sarocladiaceae</taxon>
        <taxon>Sarocladium</taxon>
    </lineage>
</organism>
<feature type="chain" id="PRO_5041374331" evidence="1">
    <location>
        <begin position="22"/>
        <end position="546"/>
    </location>
</feature>
<dbReference type="EMBL" id="JAPDFR010000007">
    <property type="protein sequence ID" value="KAK0385264.1"/>
    <property type="molecule type" value="Genomic_DNA"/>
</dbReference>
<protein>
    <submittedName>
        <fullName evidence="2">Uncharacterized protein</fullName>
    </submittedName>
</protein>
<keyword evidence="3" id="KW-1185">Reference proteome</keyword>
<gene>
    <name evidence="2" type="ORF">NLU13_7740</name>
</gene>
<dbReference type="PANTHER" id="PTHR40616:SF1">
    <property type="entry name" value="LINALOOL DEHYDRATASE_ISOMERASE DOMAIN-CONTAINING PROTEIN"/>
    <property type="match status" value="1"/>
</dbReference>
<comment type="caution">
    <text evidence="2">The sequence shown here is derived from an EMBL/GenBank/DDBJ whole genome shotgun (WGS) entry which is preliminary data.</text>
</comment>
<proteinExistence type="predicted"/>
<accession>A0AA39L641</accession>
<dbReference type="PANTHER" id="PTHR40616">
    <property type="entry name" value="LINALOOL DEHYDRATASE_ISOMERASE DOMAIN-CONTAINING PROTEIN"/>
    <property type="match status" value="1"/>
</dbReference>
<sequence length="546" mass="61101">MRVISIACAASAALAIGQASATSNYVKSMAPNARQLFTESMDWMDNYYDSSAGYLYDFSAAVALRHETRSSVWYAFGLLARNQGHDVAEAEKIIQNTINAQYKVPADQWYGDYQQEPEEPYVGSPAYPPKIYGSWDPNWRGFVGTTLVMAMEEFPHLLSKDTQSLILESLHNATKGDEYRFGNIDNTKDNLYPSYSNPSIMRAFVSGWTGRRLNDRNMTRSGEKYAQEIIDLFNRHDTLSEFNSGTYTGVSLFGLILWSKYLPKDSVMTKNGPRMVSATWDAVSQLWHPGMKNMAGPWDRSYGYDMNRYLSLMALWFWTLTGKESSSLIDKPYVMSHMADYAWAPLFAALDKTHQSLIPKKIKSKITKFQGEHTFTASAYYPPFDTVSRNITTWLSEDLTIGAESYKEIAIGGPSQSQTSFNPAVVQWNTGDEIAFISLYPTELALDAKVSPGKLSLKYPQGSASSIFTFVVATFKNKRTISGWDDVQGLNVTVSGNVNTTYGLSFAGGYGGADSPIRDFEFWNFTYSMPSGFKGVPQVELDLKLT</sequence>
<evidence type="ECO:0000313" key="3">
    <source>
        <dbReference type="Proteomes" id="UP001175261"/>
    </source>
</evidence>
<dbReference type="AlphaFoldDB" id="A0AA39L641"/>
<dbReference type="Proteomes" id="UP001175261">
    <property type="component" value="Unassembled WGS sequence"/>
</dbReference>
<evidence type="ECO:0000313" key="2">
    <source>
        <dbReference type="EMBL" id="KAK0385264.1"/>
    </source>
</evidence>
<name>A0AA39L641_SARSR</name>
<evidence type="ECO:0000256" key="1">
    <source>
        <dbReference type="SAM" id="SignalP"/>
    </source>
</evidence>
<keyword evidence="1" id="KW-0732">Signal</keyword>
<reference evidence="2" key="1">
    <citation type="submission" date="2022-10" db="EMBL/GenBank/DDBJ databases">
        <title>Determination and structural analysis of whole genome sequence of Sarocladium strictum F4-1.</title>
        <authorList>
            <person name="Hu L."/>
            <person name="Jiang Y."/>
        </authorList>
    </citation>
    <scope>NUCLEOTIDE SEQUENCE</scope>
    <source>
        <strain evidence="2">F4-1</strain>
    </source>
</reference>